<accession>A0A4R4ADW5</accession>
<dbReference type="InterPro" id="IPR002477">
    <property type="entry name" value="Peptidoglycan-bd-like"/>
</dbReference>
<evidence type="ECO:0000313" key="3">
    <source>
        <dbReference type="EMBL" id="TCW36846.1"/>
    </source>
</evidence>
<comment type="caution">
    <text evidence="3">The sequence shown here is derived from an EMBL/GenBank/DDBJ whole genome shotgun (WGS) entry which is preliminary data.</text>
</comment>
<dbReference type="AlphaFoldDB" id="A0A4R4ADW5"/>
<dbReference type="Proteomes" id="UP000295247">
    <property type="component" value="Unassembled WGS sequence"/>
</dbReference>
<evidence type="ECO:0000259" key="2">
    <source>
        <dbReference type="Pfam" id="PF01471"/>
    </source>
</evidence>
<dbReference type="EMBL" id="SMDC01000003">
    <property type="protein sequence ID" value="TCW36846.1"/>
    <property type="molecule type" value="Genomic_DNA"/>
</dbReference>
<dbReference type="SUPFAM" id="SSF47090">
    <property type="entry name" value="PGBD-like"/>
    <property type="match status" value="1"/>
</dbReference>
<proteinExistence type="predicted"/>
<dbReference type="RefSeq" id="WP_123143411.1">
    <property type="nucleotide sequence ID" value="NZ_JAKEDQ010000009.1"/>
</dbReference>
<evidence type="ECO:0000256" key="1">
    <source>
        <dbReference type="SAM" id="SignalP"/>
    </source>
</evidence>
<evidence type="ECO:0000313" key="4">
    <source>
        <dbReference type="Proteomes" id="UP000295247"/>
    </source>
</evidence>
<feature type="domain" description="Peptidoglycan binding-like" evidence="2">
    <location>
        <begin position="30"/>
        <end position="83"/>
    </location>
</feature>
<dbReference type="InterPro" id="IPR036366">
    <property type="entry name" value="PGBDSf"/>
</dbReference>
<reference evidence="3 4" key="1">
    <citation type="submission" date="2019-03" db="EMBL/GenBank/DDBJ databases">
        <title>Genomic Encyclopedia of Type Strains, Phase IV (KMG-IV): sequencing the most valuable type-strain genomes for metagenomic binning, comparative biology and taxonomic classification.</title>
        <authorList>
            <person name="Goeker M."/>
        </authorList>
    </citation>
    <scope>NUCLEOTIDE SEQUENCE [LARGE SCALE GENOMIC DNA]</scope>
    <source>
        <strain evidence="3 4">DSM 203</strain>
    </source>
</reference>
<dbReference type="InterPro" id="IPR036365">
    <property type="entry name" value="PGBD-like_sf"/>
</dbReference>
<gene>
    <name evidence="3" type="ORF">EDC29_10338</name>
</gene>
<name>A0A4R4ADW5_MARGR</name>
<keyword evidence="1" id="KW-0732">Signal</keyword>
<dbReference type="Pfam" id="PF01471">
    <property type="entry name" value="PG_binding_1"/>
    <property type="match status" value="1"/>
</dbReference>
<protein>
    <submittedName>
        <fullName evidence="3">Putative peptidoglycan binding protein</fullName>
    </submittedName>
</protein>
<feature type="chain" id="PRO_5020849526" evidence="1">
    <location>
        <begin position="27"/>
        <end position="94"/>
    </location>
</feature>
<sequence>MRSIPKRLALISAILCLAVLSAPLHAAPFNVQRGQIALQELGYAPGPADGIYGPATRSAIKRFQRHHGLAVTGRFNQATVARLRHLMQRRHMRR</sequence>
<organism evidence="3 4">
    <name type="scientific">Marichromatium gracile</name>
    <name type="common">Chromatium gracile</name>
    <dbReference type="NCBI Taxonomy" id="1048"/>
    <lineage>
        <taxon>Bacteria</taxon>
        <taxon>Pseudomonadati</taxon>
        <taxon>Pseudomonadota</taxon>
        <taxon>Gammaproteobacteria</taxon>
        <taxon>Chromatiales</taxon>
        <taxon>Chromatiaceae</taxon>
        <taxon>Marichromatium</taxon>
    </lineage>
</organism>
<dbReference type="Gene3D" id="1.10.101.10">
    <property type="entry name" value="PGBD-like superfamily/PGBD"/>
    <property type="match status" value="1"/>
</dbReference>
<feature type="signal peptide" evidence="1">
    <location>
        <begin position="1"/>
        <end position="26"/>
    </location>
</feature>